<dbReference type="Proteomes" id="UP000219465">
    <property type="component" value="Unassembled WGS sequence"/>
</dbReference>
<keyword evidence="3 6" id="KW-0479">Metal-binding</keyword>
<dbReference type="InterPro" id="IPR036909">
    <property type="entry name" value="Cyt_c-like_dom_sf"/>
</dbReference>
<evidence type="ECO:0000256" key="6">
    <source>
        <dbReference type="PROSITE-ProRule" id="PRU00433"/>
    </source>
</evidence>
<dbReference type="PANTHER" id="PTHR30600">
    <property type="entry name" value="CYTOCHROME C PEROXIDASE-RELATED"/>
    <property type="match status" value="1"/>
</dbReference>
<protein>
    <submittedName>
        <fullName evidence="8">Cytochrome c peroxidase</fullName>
    </submittedName>
</protein>
<name>A0A286IBF2_9HYPH</name>
<evidence type="ECO:0000256" key="5">
    <source>
        <dbReference type="ARBA" id="ARBA00023004"/>
    </source>
</evidence>
<sequence length="461" mass="50479">MSGEELPDWRSDVLRHLAAGRTLLAAILFGLAGLVAPAKADSVTPFPEPLREADFHDYDPRLAKIGQLLFYDPVLSGNRNISCGTCHHHDLASGDGLPLGVGEGGMGLGLKRTTGEGADRIEKRVPRNASALFNLGAREIRVLFHDGRLSIDDIFGNGFNSPAEEYLPEGLKGILAAQALFPLTSETEMAGNPEENKVAGAAYDRIDYVWPLLVERVRGIDTYVEQFREADPDLRGPGDLTITHIANALGDFVNSEWRSMDSAFDRYLAGDNAALDPAALAGMELFYGKAQCASCHAGKLMSDQEFHALALPHFGPGRTRRFDPYVRDVGRMAESDRLEDAYSFRTPMLRNVALTGPWGHNGAYATLEGIVRHHLDPVTALDGWTPELVKLPPDERFARVDFISFDDKRERERLRARVDIEPVTLSDREVSDLIAFLEALTGEAKGRLGRPAAVPSGLPVD</sequence>
<dbReference type="RefSeq" id="WP_097106748.1">
    <property type="nucleotide sequence ID" value="NZ_OCPC01000002.1"/>
</dbReference>
<keyword evidence="9" id="KW-1185">Reference proteome</keyword>
<dbReference type="GO" id="GO:0020037">
    <property type="term" value="F:heme binding"/>
    <property type="evidence" value="ECO:0007669"/>
    <property type="project" value="InterPro"/>
</dbReference>
<evidence type="ECO:0000256" key="1">
    <source>
        <dbReference type="ARBA" id="ARBA00004196"/>
    </source>
</evidence>
<dbReference type="PROSITE" id="PS51007">
    <property type="entry name" value="CYTC"/>
    <property type="match status" value="1"/>
</dbReference>
<evidence type="ECO:0000259" key="7">
    <source>
        <dbReference type="PROSITE" id="PS51007"/>
    </source>
</evidence>
<dbReference type="OrthoDB" id="9805202at2"/>
<dbReference type="GO" id="GO:0009055">
    <property type="term" value="F:electron transfer activity"/>
    <property type="evidence" value="ECO:0007669"/>
    <property type="project" value="InterPro"/>
</dbReference>
<dbReference type="GO" id="GO:0004130">
    <property type="term" value="F:cytochrome-c peroxidase activity"/>
    <property type="evidence" value="ECO:0007669"/>
    <property type="project" value="TreeGrafter"/>
</dbReference>
<feature type="domain" description="Cytochrome c" evidence="7">
    <location>
        <begin position="277"/>
        <end position="441"/>
    </location>
</feature>
<keyword evidence="5 6" id="KW-0408">Iron</keyword>
<dbReference type="SUPFAM" id="SSF46626">
    <property type="entry name" value="Cytochrome c"/>
    <property type="match status" value="2"/>
</dbReference>
<organism evidence="8 9">
    <name type="scientific">Hoeflea halophila</name>
    <dbReference type="NCBI Taxonomy" id="714899"/>
    <lineage>
        <taxon>Bacteria</taxon>
        <taxon>Pseudomonadati</taxon>
        <taxon>Pseudomonadota</taxon>
        <taxon>Alphaproteobacteria</taxon>
        <taxon>Hyphomicrobiales</taxon>
        <taxon>Rhizobiaceae</taxon>
        <taxon>Hoeflea</taxon>
    </lineage>
</organism>
<dbReference type="GO" id="GO:0046872">
    <property type="term" value="F:metal ion binding"/>
    <property type="evidence" value="ECO:0007669"/>
    <property type="project" value="UniProtKB-KW"/>
</dbReference>
<gene>
    <name evidence="8" type="ORF">SAMN05877838_1579</name>
</gene>
<comment type="subcellular location">
    <subcellularLocation>
        <location evidence="1">Cell envelope</location>
    </subcellularLocation>
</comment>
<dbReference type="InterPro" id="IPR009056">
    <property type="entry name" value="Cyt_c-like_dom"/>
</dbReference>
<evidence type="ECO:0000313" key="8">
    <source>
        <dbReference type="EMBL" id="SOE16699.1"/>
    </source>
</evidence>
<dbReference type="Gene3D" id="1.10.760.10">
    <property type="entry name" value="Cytochrome c-like domain"/>
    <property type="match status" value="2"/>
</dbReference>
<dbReference type="InterPro" id="IPR004852">
    <property type="entry name" value="Di-haem_cyt_c_peroxidsae"/>
</dbReference>
<dbReference type="InterPro" id="IPR051395">
    <property type="entry name" value="Cytochrome_c_Peroxidase/MauG"/>
</dbReference>
<dbReference type="EMBL" id="OCPC01000002">
    <property type="protein sequence ID" value="SOE16699.1"/>
    <property type="molecule type" value="Genomic_DNA"/>
</dbReference>
<evidence type="ECO:0000256" key="2">
    <source>
        <dbReference type="ARBA" id="ARBA00022617"/>
    </source>
</evidence>
<evidence type="ECO:0000256" key="3">
    <source>
        <dbReference type="ARBA" id="ARBA00022723"/>
    </source>
</evidence>
<dbReference type="Pfam" id="PF03150">
    <property type="entry name" value="CCP_MauG"/>
    <property type="match status" value="1"/>
</dbReference>
<proteinExistence type="predicted"/>
<dbReference type="AlphaFoldDB" id="A0A286IBF2"/>
<keyword evidence="4" id="KW-0560">Oxidoreductase</keyword>
<evidence type="ECO:0000256" key="4">
    <source>
        <dbReference type="ARBA" id="ARBA00023002"/>
    </source>
</evidence>
<keyword evidence="2 6" id="KW-0349">Heme</keyword>
<dbReference type="GO" id="GO:0030313">
    <property type="term" value="C:cell envelope"/>
    <property type="evidence" value="ECO:0007669"/>
    <property type="project" value="UniProtKB-SubCell"/>
</dbReference>
<evidence type="ECO:0000313" key="9">
    <source>
        <dbReference type="Proteomes" id="UP000219465"/>
    </source>
</evidence>
<reference evidence="9" key="1">
    <citation type="submission" date="2017-08" db="EMBL/GenBank/DDBJ databases">
        <authorList>
            <person name="Varghese N."/>
            <person name="Submissions S."/>
        </authorList>
    </citation>
    <scope>NUCLEOTIDE SEQUENCE [LARGE SCALE GENOMIC DNA]</scope>
    <source>
        <strain evidence="9">KCTC 23107</strain>
    </source>
</reference>
<accession>A0A286IBF2</accession>
<keyword evidence="8" id="KW-0575">Peroxidase</keyword>